<accession>A0A426UCA4</accession>
<dbReference type="Gene3D" id="2.60.200.20">
    <property type="match status" value="1"/>
</dbReference>
<dbReference type="Proteomes" id="UP000280307">
    <property type="component" value="Unassembled WGS sequence"/>
</dbReference>
<feature type="non-terminal residue" evidence="4">
    <location>
        <position position="209"/>
    </location>
</feature>
<dbReference type="InterPro" id="IPR008984">
    <property type="entry name" value="SMAD_FHA_dom_sf"/>
</dbReference>
<evidence type="ECO:0000313" key="5">
    <source>
        <dbReference type="Proteomes" id="UP000280307"/>
    </source>
</evidence>
<feature type="transmembrane region" description="Helical" evidence="2">
    <location>
        <begin position="153"/>
        <end position="176"/>
    </location>
</feature>
<gene>
    <name evidence="4" type="ORF">EI684_00195</name>
</gene>
<dbReference type="PROSITE" id="PS50006">
    <property type="entry name" value="FHA_DOMAIN"/>
    <property type="match status" value="1"/>
</dbReference>
<dbReference type="CDD" id="cd00060">
    <property type="entry name" value="FHA"/>
    <property type="match status" value="1"/>
</dbReference>
<feature type="region of interest" description="Disordered" evidence="1">
    <location>
        <begin position="102"/>
        <end position="147"/>
    </location>
</feature>
<dbReference type="SMART" id="SM00240">
    <property type="entry name" value="FHA"/>
    <property type="match status" value="1"/>
</dbReference>
<protein>
    <submittedName>
        <fullName evidence="4">FHA domain-containing protein</fullName>
    </submittedName>
</protein>
<keyword evidence="2" id="KW-1133">Transmembrane helix</keyword>
<dbReference type="EMBL" id="RSAS01000012">
    <property type="protein sequence ID" value="RRR78523.1"/>
    <property type="molecule type" value="Genomic_DNA"/>
</dbReference>
<keyword evidence="2" id="KW-0812">Transmembrane</keyword>
<dbReference type="InterPro" id="IPR050923">
    <property type="entry name" value="Cell_Proc_Reg/RNA_Proc"/>
</dbReference>
<dbReference type="PANTHER" id="PTHR23308">
    <property type="entry name" value="NUCLEAR INHIBITOR OF PROTEIN PHOSPHATASE-1"/>
    <property type="match status" value="1"/>
</dbReference>
<dbReference type="AlphaFoldDB" id="A0A426UCA4"/>
<evidence type="ECO:0000259" key="3">
    <source>
        <dbReference type="PROSITE" id="PS50006"/>
    </source>
</evidence>
<comment type="caution">
    <text evidence="4">The sequence shown here is derived from an EMBL/GenBank/DDBJ whole genome shotgun (WGS) entry which is preliminary data.</text>
</comment>
<feature type="compositionally biased region" description="Pro residues" evidence="1">
    <location>
        <begin position="128"/>
        <end position="143"/>
    </location>
</feature>
<proteinExistence type="predicted"/>
<keyword evidence="2" id="KW-0472">Membrane</keyword>
<feature type="region of interest" description="Disordered" evidence="1">
    <location>
        <begin position="181"/>
        <end position="209"/>
    </location>
</feature>
<feature type="compositionally biased region" description="Gly residues" evidence="1">
    <location>
        <begin position="187"/>
        <end position="209"/>
    </location>
</feature>
<name>A0A426UCA4_9CHLR</name>
<feature type="compositionally biased region" description="Pro residues" evidence="1">
    <location>
        <begin position="106"/>
        <end position="119"/>
    </location>
</feature>
<dbReference type="Pfam" id="PF00498">
    <property type="entry name" value="FHA"/>
    <property type="match status" value="1"/>
</dbReference>
<evidence type="ECO:0000256" key="2">
    <source>
        <dbReference type="SAM" id="Phobius"/>
    </source>
</evidence>
<evidence type="ECO:0000256" key="1">
    <source>
        <dbReference type="SAM" id="MobiDB-lite"/>
    </source>
</evidence>
<organism evidence="4 5">
    <name type="scientific">Candidatus Viridilinea halotolerans</name>
    <dbReference type="NCBI Taxonomy" id="2491704"/>
    <lineage>
        <taxon>Bacteria</taxon>
        <taxon>Bacillati</taxon>
        <taxon>Chloroflexota</taxon>
        <taxon>Chloroflexia</taxon>
        <taxon>Chloroflexales</taxon>
        <taxon>Chloroflexineae</taxon>
        <taxon>Oscillochloridaceae</taxon>
        <taxon>Candidatus Viridilinea</taxon>
    </lineage>
</organism>
<evidence type="ECO:0000313" key="4">
    <source>
        <dbReference type="EMBL" id="RRR78523.1"/>
    </source>
</evidence>
<reference evidence="4 5" key="1">
    <citation type="submission" date="2018-12" db="EMBL/GenBank/DDBJ databases">
        <title>Genome Sequence of Candidatus Viridilinea halotolerans isolated from saline sulfide-rich spring.</title>
        <authorList>
            <person name="Grouzdev D.S."/>
            <person name="Burganskaya E.I."/>
            <person name="Krutkina M.S."/>
            <person name="Sukhacheva M.V."/>
            <person name="Gorlenko V.M."/>
        </authorList>
    </citation>
    <scope>NUCLEOTIDE SEQUENCE [LARGE SCALE GENOMIC DNA]</scope>
    <source>
        <strain evidence="4">Chok-6</strain>
    </source>
</reference>
<sequence length="209" mass="21038">MLLHMLAIRGPLAGRGFPLTAAPLSFGRTPENVVVIASALASRRHAEVRFEDGAFVLYDLGSSNGTRVNGQPIQVHRLNPGDVVEIGDEAFRCQTAATDAPTLMAAPPPASLPPPPTPRGPAASSPQQPLPPMASNLPPPPHATAPRSKRTPIIIAVALLLSCTLLAAVVGGIALARSLDWSAPPTAGGGGTTTGGGSTTTGGGSTTTG</sequence>
<feature type="domain" description="FHA" evidence="3">
    <location>
        <begin position="24"/>
        <end position="73"/>
    </location>
</feature>
<dbReference type="SUPFAM" id="SSF49879">
    <property type="entry name" value="SMAD/FHA domain"/>
    <property type="match status" value="1"/>
</dbReference>
<dbReference type="InterPro" id="IPR000253">
    <property type="entry name" value="FHA_dom"/>
</dbReference>